<accession>A0A2I0TQG1</accession>
<keyword evidence="2" id="KW-0808">Transferase</keyword>
<reference evidence="3" key="2">
    <citation type="submission" date="2017-12" db="EMBL/GenBank/DDBJ databases">
        <title>Genome sequence of the Bar-tailed Godwit (Limosa lapponica baueri).</title>
        <authorList>
            <person name="Lima N.C.B."/>
            <person name="Parody-Merino A.M."/>
            <person name="Battley P.F."/>
            <person name="Fidler A.E."/>
            <person name="Prosdocimi F."/>
        </authorList>
    </citation>
    <scope>NUCLEOTIDE SEQUENCE [LARGE SCALE GENOMIC DNA]</scope>
</reference>
<dbReference type="Proteomes" id="UP000233556">
    <property type="component" value="Unassembled WGS sequence"/>
</dbReference>
<dbReference type="GO" id="GO:0003964">
    <property type="term" value="F:RNA-directed DNA polymerase activity"/>
    <property type="evidence" value="ECO:0007669"/>
    <property type="project" value="UniProtKB-KW"/>
</dbReference>
<dbReference type="PANTHER" id="PTHR33332">
    <property type="entry name" value="REVERSE TRANSCRIPTASE DOMAIN-CONTAINING PROTEIN"/>
    <property type="match status" value="1"/>
</dbReference>
<keyword evidence="2" id="KW-0695">RNA-directed DNA polymerase</keyword>
<organism evidence="2 3">
    <name type="scientific">Limosa lapponica baueri</name>
    <dbReference type="NCBI Taxonomy" id="1758121"/>
    <lineage>
        <taxon>Eukaryota</taxon>
        <taxon>Metazoa</taxon>
        <taxon>Chordata</taxon>
        <taxon>Craniata</taxon>
        <taxon>Vertebrata</taxon>
        <taxon>Euteleostomi</taxon>
        <taxon>Archelosauria</taxon>
        <taxon>Archosauria</taxon>
        <taxon>Dinosauria</taxon>
        <taxon>Saurischia</taxon>
        <taxon>Theropoda</taxon>
        <taxon>Coelurosauria</taxon>
        <taxon>Aves</taxon>
        <taxon>Neognathae</taxon>
        <taxon>Neoaves</taxon>
        <taxon>Charadriiformes</taxon>
        <taxon>Scolopacidae</taxon>
        <taxon>Limosa</taxon>
    </lineage>
</organism>
<dbReference type="OrthoDB" id="410381at2759"/>
<keyword evidence="2" id="KW-0548">Nucleotidyltransferase</keyword>
<evidence type="ECO:0000313" key="3">
    <source>
        <dbReference type="Proteomes" id="UP000233556"/>
    </source>
</evidence>
<protein>
    <submittedName>
        <fullName evidence="2">Rna-directed dna polymerase from mobile element jockey-like</fullName>
    </submittedName>
</protein>
<gene>
    <name evidence="2" type="ORF">llap_13668</name>
</gene>
<dbReference type="AlphaFoldDB" id="A0A2I0TQG1"/>
<evidence type="ECO:0000313" key="2">
    <source>
        <dbReference type="EMBL" id="PKU36028.1"/>
    </source>
</evidence>
<dbReference type="Pfam" id="PF00078">
    <property type="entry name" value="RVT_1"/>
    <property type="match status" value="1"/>
</dbReference>
<name>A0A2I0TQG1_LIMLA</name>
<evidence type="ECO:0000259" key="1">
    <source>
        <dbReference type="PROSITE" id="PS50878"/>
    </source>
</evidence>
<proteinExistence type="predicted"/>
<dbReference type="EMBL" id="KZ507905">
    <property type="protein sequence ID" value="PKU36028.1"/>
    <property type="molecule type" value="Genomic_DNA"/>
</dbReference>
<keyword evidence="3" id="KW-1185">Reference proteome</keyword>
<reference evidence="3" key="1">
    <citation type="submission" date="2017-11" db="EMBL/GenBank/DDBJ databases">
        <authorList>
            <person name="Lima N.C."/>
            <person name="Parody-Merino A.M."/>
            <person name="Battley P.F."/>
            <person name="Fidler A.E."/>
            <person name="Prosdocimi F."/>
        </authorList>
    </citation>
    <scope>NUCLEOTIDE SEQUENCE [LARGE SCALE GENOMIC DNA]</scope>
</reference>
<dbReference type="InterPro" id="IPR000477">
    <property type="entry name" value="RT_dom"/>
</dbReference>
<feature type="domain" description="Reverse transcriptase" evidence="1">
    <location>
        <begin position="1"/>
        <end position="134"/>
    </location>
</feature>
<sequence length="134" mass="15327">MASLRASSCQTKLVAFYYGITAMVDKGRAAIIIYLDLCKAFDIVLHDILVSKLDRHGLDGWTTWWIRNWIDVRTQKIVVNGSNSRQRPVMSGVPQELVLRLVLFNIFVRDMDSGIDYILSKFSDDTNCVERLTL</sequence>
<dbReference type="PROSITE" id="PS50878">
    <property type="entry name" value="RT_POL"/>
    <property type="match status" value="1"/>
</dbReference>